<dbReference type="AlphaFoldDB" id="A0A8T0H1D5"/>
<evidence type="ECO:0000313" key="2">
    <source>
        <dbReference type="Proteomes" id="UP000822688"/>
    </source>
</evidence>
<comment type="caution">
    <text evidence="1">The sequence shown here is derived from an EMBL/GenBank/DDBJ whole genome shotgun (WGS) entry which is preliminary data.</text>
</comment>
<name>A0A8T0H1D5_CERPU</name>
<evidence type="ECO:0000313" key="1">
    <source>
        <dbReference type="EMBL" id="KAG0564943.1"/>
    </source>
</evidence>
<sequence>MQVPPKACQCVHYCRKRRALASFCFYCRRPYFCDEDNGMTPS</sequence>
<accession>A0A8T0H1D5</accession>
<reference evidence="1" key="1">
    <citation type="submission" date="2020-06" db="EMBL/GenBank/DDBJ databases">
        <title>WGS assembly of Ceratodon purpureus strain R40.</title>
        <authorList>
            <person name="Carey S.B."/>
            <person name="Jenkins J."/>
            <person name="Shu S."/>
            <person name="Lovell J.T."/>
            <person name="Sreedasyam A."/>
            <person name="Maumus F."/>
            <person name="Tiley G.P."/>
            <person name="Fernandez-Pozo N."/>
            <person name="Barry K."/>
            <person name="Chen C."/>
            <person name="Wang M."/>
            <person name="Lipzen A."/>
            <person name="Daum C."/>
            <person name="Saski C.A."/>
            <person name="Payton A.C."/>
            <person name="Mcbreen J.C."/>
            <person name="Conrad R.E."/>
            <person name="Kollar L.M."/>
            <person name="Olsson S."/>
            <person name="Huttunen S."/>
            <person name="Landis J.B."/>
            <person name="Wickett N.J."/>
            <person name="Johnson M.G."/>
            <person name="Rensing S.A."/>
            <person name="Grimwood J."/>
            <person name="Schmutz J."/>
            <person name="Mcdaniel S.F."/>
        </authorList>
    </citation>
    <scope>NUCLEOTIDE SEQUENCE</scope>
    <source>
        <strain evidence="1">R40</strain>
    </source>
</reference>
<proteinExistence type="predicted"/>
<protein>
    <submittedName>
        <fullName evidence="1">Uncharacterized protein</fullName>
    </submittedName>
</protein>
<dbReference type="Proteomes" id="UP000822688">
    <property type="component" value="Chromosome 8"/>
</dbReference>
<keyword evidence="2" id="KW-1185">Reference proteome</keyword>
<gene>
    <name evidence="1" type="ORF">KC19_8G151600</name>
</gene>
<organism evidence="1 2">
    <name type="scientific">Ceratodon purpureus</name>
    <name type="common">Fire moss</name>
    <name type="synonym">Dicranum purpureum</name>
    <dbReference type="NCBI Taxonomy" id="3225"/>
    <lineage>
        <taxon>Eukaryota</taxon>
        <taxon>Viridiplantae</taxon>
        <taxon>Streptophyta</taxon>
        <taxon>Embryophyta</taxon>
        <taxon>Bryophyta</taxon>
        <taxon>Bryophytina</taxon>
        <taxon>Bryopsida</taxon>
        <taxon>Dicranidae</taxon>
        <taxon>Pseudoditrichales</taxon>
        <taxon>Ditrichaceae</taxon>
        <taxon>Ceratodon</taxon>
    </lineage>
</organism>
<dbReference type="EMBL" id="CM026429">
    <property type="protein sequence ID" value="KAG0564943.1"/>
    <property type="molecule type" value="Genomic_DNA"/>
</dbReference>